<dbReference type="Pfam" id="PF00618">
    <property type="entry name" value="RasGEF_N"/>
    <property type="match status" value="1"/>
</dbReference>
<keyword evidence="1 6" id="KW-0728">SH3 domain</keyword>
<dbReference type="GO" id="GO:0007265">
    <property type="term" value="P:Ras protein signal transduction"/>
    <property type="evidence" value="ECO:0007669"/>
    <property type="project" value="TreeGrafter"/>
</dbReference>
<feature type="compositionally biased region" description="Polar residues" evidence="7">
    <location>
        <begin position="383"/>
        <end position="395"/>
    </location>
</feature>
<dbReference type="FunCoup" id="Q6CRG2">
    <property type="interactions" value="310"/>
</dbReference>
<feature type="domain" description="Ras-GEF" evidence="9">
    <location>
        <begin position="1267"/>
        <end position="1504"/>
    </location>
</feature>
<dbReference type="GO" id="GO:0051301">
    <property type="term" value="P:cell division"/>
    <property type="evidence" value="ECO:0007669"/>
    <property type="project" value="UniProtKB-KW"/>
</dbReference>
<dbReference type="PROSITE" id="PS50002">
    <property type="entry name" value="SH3"/>
    <property type="match status" value="1"/>
</dbReference>
<dbReference type="SMART" id="SM00229">
    <property type="entry name" value="RasGEFN"/>
    <property type="match status" value="1"/>
</dbReference>
<evidence type="ECO:0000256" key="5">
    <source>
        <dbReference type="PROSITE-ProRule" id="PRU00168"/>
    </source>
</evidence>
<feature type="region of interest" description="Disordered" evidence="7">
    <location>
        <begin position="103"/>
        <end position="263"/>
    </location>
</feature>
<evidence type="ECO:0000256" key="6">
    <source>
        <dbReference type="PROSITE-ProRule" id="PRU00192"/>
    </source>
</evidence>
<evidence type="ECO:0000256" key="2">
    <source>
        <dbReference type="ARBA" id="ARBA00022618"/>
    </source>
</evidence>
<dbReference type="PANTHER" id="PTHR23113">
    <property type="entry name" value="GUANINE NUCLEOTIDE EXCHANGE FACTOR"/>
    <property type="match status" value="1"/>
</dbReference>
<dbReference type="HOGENOM" id="CLU_002171_1_0_1"/>
<dbReference type="OMA" id="SEHEYSL"/>
<dbReference type="Gene3D" id="2.30.30.40">
    <property type="entry name" value="SH3 Domains"/>
    <property type="match status" value="1"/>
</dbReference>
<dbReference type="SUPFAM" id="SSF48366">
    <property type="entry name" value="Ras GEF"/>
    <property type="match status" value="1"/>
</dbReference>
<feature type="compositionally biased region" description="Polar residues" evidence="7">
    <location>
        <begin position="122"/>
        <end position="170"/>
    </location>
</feature>
<dbReference type="EMBL" id="CR382124">
    <property type="protein sequence ID" value="CAH00573.1"/>
    <property type="molecule type" value="Genomic_DNA"/>
</dbReference>
<dbReference type="Pfam" id="PF14604">
    <property type="entry name" value="SH3_9"/>
    <property type="match status" value="1"/>
</dbReference>
<dbReference type="Gene3D" id="1.20.870.10">
    <property type="entry name" value="Son of sevenless (SoS) protein Chain: S domain 1"/>
    <property type="match status" value="1"/>
</dbReference>
<sequence length="1537" mass="174429">MERPQDEGMNPPKAGLSTIIKPLDIVIAQYDFNPLRKSQLRFFAGDIIYVISKSDSGWWDGILYYNKSLVLRGWFPRSYTKSIKDTSSSRKIFPLNYHGSNAFNNRPSSHGSRRNSLRIGSPSGNMNIRSTSGSRRGSLVSTGNFRRKSLGTTTFHDNHDNAINSGQTLLSTSPSNSASSVNNSSPSSHLKQDYQFDMNRRSFSHSRSKPNATSKSRSASTSSSRNSYCRSSESLSKARSHSESRNSDHSYSKHSVSSIRSPHTLHESEINILSTKEVEMLLNNMSRQEVVPVWTPVLTTSNNLLYFNKEMNIYCTSLPISRTPELSLKSVFPPNENLVDLQARSLESDFLPNTQVMDLESVISSQHRNLHDASPINPMVVISGNSSQKQPNTPSGPKPDLSQPCPSPGRSPSMHSNPTQSNEKNEEAGPKNSQPLAPKPLPQSNSRMFYSLSSDMKTWTELKNSTIYYLKASHNHFFKQNQPSFYQNFSKASTYIFYHQLACNLARKELIKRNVVKDIRKILRKLIKVVFRINVNASVYFNSSSKIVMNSSDIKKFNGDMLTSNRDTLNNGTRTSEAFVLPNNIEFPDLRNVSTSTTTSFNPNASLDSSHQGTMTSETIQISPDSPRASIPTNTTQTSNMLIDEETGIVLNSLFNVIHTDFTNIFKLVNNLHNIIIDSVSPDDALVQIYPRFIRNSFEGIVWTKSDPSFASKSEDSSDISNKSDQGNASSSFFPESLSSLMFSGRQYSSSSSRTVNSNLEKQNSSGSIGKIHNKLRARSKGSKPARYPLNHTTLNLLRDKLSLISNIYKTDNSAILSSVDGGKLVELSMGTYNGLKESAAFLNIIDKLDLQFFFNLKRCHSNENLEKEFHEFSESSMTNAVPILLEYYDLKQALHDITIRYVMDTQNLSLRDPFVFCSMRGELSQFSKGSHAELFQLVQEEKKSNSLYEHLVSQDVEINGMSFLDTQEVLHEAATRYYNIATLISVIIEQLIVERENVINYAARMMNNDFMDVLLKDEQYEYDENLSSSVTISQTMSDDQETQQSSKASMFLSSTLDSKSPTFLQHSFVDELPWFLDSEHETELIYSPNGHIKGGTRLALIEHLTNHKSIDAFFNIVILTTFRSMFSTAEFLRYLFKRFDLSPPEGLSYEEYNVWVDRKQKPIRIRVINIIKAWLTDYWNDCYYEDSQDSLDELNTVVNMAILDEISGAAELRPLVERKIAVNELKLKRKDYEPKPSPTPPPALKNGLSKTSATFRLRKHKLTDFDPITFAQQLTLEEHILYSAIDQFECLDRIWGKKVCDFGGSANISNFITSSNHLTDFVSYTIVKETDLKKRAQILQFFIQVSEQCYNLKNFSSMTAIVSALYSSPIFRLKKTFDRLPKHILNSLDKLNTLMDSTRNFFRYRDLLKTVHDVPCVPFFGVYLSDLTFTASGNPDNLNNNPNLFNFSKRLKIVMILNEIMSFQKITYKLKHSEEVKLFLEAEMENILSIEKQYELSLKIEPRVDVSSSFNSAEYNTPTDLSKAGSKKLRFGRLRK</sequence>
<accession>Q6CRG2</accession>
<protein>
    <submittedName>
        <fullName evidence="11">KLLA0D09306p</fullName>
    </submittedName>
</protein>
<feature type="compositionally biased region" description="Polar residues" evidence="7">
    <location>
        <begin position="719"/>
        <end position="729"/>
    </location>
</feature>
<feature type="compositionally biased region" description="Low complexity" evidence="7">
    <location>
        <begin position="214"/>
        <end position="235"/>
    </location>
</feature>
<dbReference type="InterPro" id="IPR001452">
    <property type="entry name" value="SH3_domain"/>
</dbReference>
<keyword evidence="2" id="KW-0132">Cell division</keyword>
<keyword evidence="4" id="KW-0131">Cell cycle</keyword>
<proteinExistence type="predicted"/>
<dbReference type="InterPro" id="IPR036028">
    <property type="entry name" value="SH3-like_dom_sf"/>
</dbReference>
<dbReference type="STRING" id="284590.Q6CRG2"/>
<feature type="domain" description="SH3" evidence="8">
    <location>
        <begin position="21"/>
        <end position="85"/>
    </location>
</feature>
<evidence type="ECO:0000259" key="9">
    <source>
        <dbReference type="PROSITE" id="PS50009"/>
    </source>
</evidence>
<dbReference type="KEGG" id="kla:KLLA0_D09306g"/>
<reference evidence="11 12" key="1">
    <citation type="journal article" date="2004" name="Nature">
        <title>Genome evolution in yeasts.</title>
        <authorList>
            <consortium name="Genolevures"/>
            <person name="Dujon B."/>
            <person name="Sherman D."/>
            <person name="Fischer G."/>
            <person name="Durrens P."/>
            <person name="Casaregola S."/>
            <person name="Lafontaine I."/>
            <person name="de Montigny J."/>
            <person name="Marck C."/>
            <person name="Neuveglise C."/>
            <person name="Talla E."/>
            <person name="Goffard N."/>
            <person name="Frangeul L."/>
            <person name="Aigle M."/>
            <person name="Anthouard V."/>
            <person name="Babour A."/>
            <person name="Barbe V."/>
            <person name="Barnay S."/>
            <person name="Blanchin S."/>
            <person name="Beckerich J.M."/>
            <person name="Beyne E."/>
            <person name="Bleykasten C."/>
            <person name="Boisrame A."/>
            <person name="Boyer J."/>
            <person name="Cattolico L."/>
            <person name="Confanioleri F."/>
            <person name="de Daruvar A."/>
            <person name="Despons L."/>
            <person name="Fabre E."/>
            <person name="Fairhead C."/>
            <person name="Ferry-Dumazet H."/>
            <person name="Groppi A."/>
            <person name="Hantraye F."/>
            <person name="Hennequin C."/>
            <person name="Jauniaux N."/>
            <person name="Joyet P."/>
            <person name="Kachouri R."/>
            <person name="Kerrest A."/>
            <person name="Koszul R."/>
            <person name="Lemaire M."/>
            <person name="Lesur I."/>
            <person name="Ma L."/>
            <person name="Muller H."/>
            <person name="Nicaud J.M."/>
            <person name="Nikolski M."/>
            <person name="Oztas S."/>
            <person name="Ozier-Kalogeropoulos O."/>
            <person name="Pellenz S."/>
            <person name="Potier S."/>
            <person name="Richard G.F."/>
            <person name="Straub M.L."/>
            <person name="Suleau A."/>
            <person name="Swennene D."/>
            <person name="Tekaia F."/>
            <person name="Wesolowski-Louvel M."/>
            <person name="Westhof E."/>
            <person name="Wirth B."/>
            <person name="Zeniou-Meyer M."/>
            <person name="Zivanovic I."/>
            <person name="Bolotin-Fukuhara M."/>
            <person name="Thierry A."/>
            <person name="Bouchier C."/>
            <person name="Caudron B."/>
            <person name="Scarpelli C."/>
            <person name="Gaillardin C."/>
            <person name="Weissenbach J."/>
            <person name="Wincker P."/>
            <person name="Souciet J.L."/>
        </authorList>
    </citation>
    <scope>NUCLEOTIDE SEQUENCE [LARGE SCALE GENOMIC DNA]</scope>
    <source>
        <strain evidence="12">ATCC 8585 / CBS 2359 / DSM 70799 / NBRC 1267 / NRRL Y-1140 / WM37</strain>
    </source>
</reference>
<feature type="compositionally biased region" description="Basic and acidic residues" evidence="7">
    <location>
        <begin position="240"/>
        <end position="251"/>
    </location>
</feature>
<dbReference type="InterPro" id="IPR000651">
    <property type="entry name" value="Ras-like_Gua-exchang_fac_N"/>
</dbReference>
<feature type="region of interest" description="Disordered" evidence="7">
    <location>
        <begin position="373"/>
        <end position="444"/>
    </location>
</feature>
<dbReference type="InParanoid" id="Q6CRG2"/>
<dbReference type="Proteomes" id="UP000000598">
    <property type="component" value="Chromosome D"/>
</dbReference>
<dbReference type="eggNOG" id="KOG3417">
    <property type="taxonomic scope" value="Eukaryota"/>
</dbReference>
<evidence type="ECO:0000259" key="8">
    <source>
        <dbReference type="PROSITE" id="PS50002"/>
    </source>
</evidence>
<evidence type="ECO:0000256" key="1">
    <source>
        <dbReference type="ARBA" id="ARBA00022443"/>
    </source>
</evidence>
<name>Q6CRG2_KLULA</name>
<dbReference type="InterPro" id="IPR008937">
    <property type="entry name" value="Ras-like_GEF"/>
</dbReference>
<evidence type="ECO:0000259" key="10">
    <source>
        <dbReference type="PROSITE" id="PS50212"/>
    </source>
</evidence>
<evidence type="ECO:0000313" key="12">
    <source>
        <dbReference type="Proteomes" id="UP000000598"/>
    </source>
</evidence>
<dbReference type="CDD" id="cd06224">
    <property type="entry name" value="REM"/>
    <property type="match status" value="1"/>
</dbReference>
<dbReference type="PROSITE" id="PS50009">
    <property type="entry name" value="RASGEF_CAT"/>
    <property type="match status" value="1"/>
</dbReference>
<dbReference type="InterPro" id="IPR001895">
    <property type="entry name" value="RASGEF_cat_dom"/>
</dbReference>
<dbReference type="Gene3D" id="1.10.840.10">
    <property type="entry name" value="Ras guanine-nucleotide exchange factors catalytic domain"/>
    <property type="match status" value="1"/>
</dbReference>
<dbReference type="PaxDb" id="284590-Q6CRG2"/>
<feature type="compositionally biased region" description="Low complexity" evidence="7">
    <location>
        <begin position="171"/>
        <end position="188"/>
    </location>
</feature>
<feature type="region of interest" description="Disordered" evidence="7">
    <location>
        <begin position="708"/>
        <end position="729"/>
    </location>
</feature>
<dbReference type="SUPFAM" id="SSF50044">
    <property type="entry name" value="SH3-domain"/>
    <property type="match status" value="1"/>
</dbReference>
<feature type="compositionally biased region" description="Basic and acidic residues" evidence="7">
    <location>
        <begin position="190"/>
        <end position="200"/>
    </location>
</feature>
<dbReference type="PROSITE" id="PS50212">
    <property type="entry name" value="RASGEF_NTER"/>
    <property type="match status" value="1"/>
</dbReference>
<dbReference type="InterPro" id="IPR023578">
    <property type="entry name" value="Ras_GEF_dom_sf"/>
</dbReference>
<dbReference type="SMART" id="SM00147">
    <property type="entry name" value="RasGEF"/>
    <property type="match status" value="1"/>
</dbReference>
<dbReference type="Pfam" id="PF00617">
    <property type="entry name" value="RasGEF"/>
    <property type="match status" value="1"/>
</dbReference>
<dbReference type="GO" id="GO:0005886">
    <property type="term" value="C:plasma membrane"/>
    <property type="evidence" value="ECO:0007669"/>
    <property type="project" value="TreeGrafter"/>
</dbReference>
<dbReference type="CDD" id="cd11883">
    <property type="entry name" value="SH3_Sdc25"/>
    <property type="match status" value="1"/>
</dbReference>
<dbReference type="CDD" id="cd00155">
    <property type="entry name" value="RasGEF"/>
    <property type="match status" value="1"/>
</dbReference>
<evidence type="ECO:0000256" key="4">
    <source>
        <dbReference type="ARBA" id="ARBA00023306"/>
    </source>
</evidence>
<feature type="compositionally biased region" description="Polar residues" evidence="7">
    <location>
        <begin position="413"/>
        <end position="422"/>
    </location>
</feature>
<dbReference type="PANTHER" id="PTHR23113:SF368">
    <property type="entry name" value="CELL DIVISION CONTROL PROTEIN 25"/>
    <property type="match status" value="1"/>
</dbReference>
<dbReference type="InterPro" id="IPR036964">
    <property type="entry name" value="RASGEF_cat_dom_sf"/>
</dbReference>
<evidence type="ECO:0000313" key="11">
    <source>
        <dbReference type="EMBL" id="CAH00573.1"/>
    </source>
</evidence>
<evidence type="ECO:0000256" key="7">
    <source>
        <dbReference type="SAM" id="MobiDB-lite"/>
    </source>
</evidence>
<dbReference type="GO" id="GO:0005085">
    <property type="term" value="F:guanyl-nucleotide exchange factor activity"/>
    <property type="evidence" value="ECO:0007669"/>
    <property type="project" value="UniProtKB-KW"/>
</dbReference>
<feature type="domain" description="N-terminal Ras-GEF" evidence="10">
    <location>
        <begin position="1089"/>
        <end position="1221"/>
    </location>
</feature>
<gene>
    <name evidence="11" type="ORF">KLLA0_D09306g</name>
</gene>
<keyword evidence="3 5" id="KW-0344">Guanine-nucleotide releasing factor</keyword>
<organism evidence="11 12">
    <name type="scientific">Kluyveromyces lactis (strain ATCC 8585 / CBS 2359 / DSM 70799 / NBRC 1267 / NRRL Y-1140 / WM37)</name>
    <name type="common">Yeast</name>
    <name type="synonym">Candida sphaerica</name>
    <dbReference type="NCBI Taxonomy" id="284590"/>
    <lineage>
        <taxon>Eukaryota</taxon>
        <taxon>Fungi</taxon>
        <taxon>Dikarya</taxon>
        <taxon>Ascomycota</taxon>
        <taxon>Saccharomycotina</taxon>
        <taxon>Saccharomycetes</taxon>
        <taxon>Saccharomycetales</taxon>
        <taxon>Saccharomycetaceae</taxon>
        <taxon>Kluyveromyces</taxon>
    </lineage>
</organism>
<keyword evidence="12" id="KW-1185">Reference proteome</keyword>
<evidence type="ECO:0000256" key="3">
    <source>
        <dbReference type="ARBA" id="ARBA00022658"/>
    </source>
</evidence>
<dbReference type="SMART" id="SM00326">
    <property type="entry name" value="SH3"/>
    <property type="match status" value="1"/>
</dbReference>